<proteinExistence type="inferred from homology"/>
<gene>
    <name evidence="3" type="ORF">HJ536_20150</name>
</gene>
<dbReference type="GO" id="GO:0019867">
    <property type="term" value="C:outer membrane"/>
    <property type="evidence" value="ECO:0007669"/>
    <property type="project" value="InterPro"/>
</dbReference>
<feature type="chain" id="PRO_5032987258" evidence="2">
    <location>
        <begin position="42"/>
        <end position="235"/>
    </location>
</feature>
<dbReference type="Proteomes" id="UP000592216">
    <property type="component" value="Unassembled WGS sequence"/>
</dbReference>
<name>A0A850QFC8_9RHOB</name>
<organism evidence="3 4">
    <name type="scientific">Donghicola mangrovi</name>
    <dbReference type="NCBI Taxonomy" id="2729614"/>
    <lineage>
        <taxon>Bacteria</taxon>
        <taxon>Pseudomonadati</taxon>
        <taxon>Pseudomonadota</taxon>
        <taxon>Alphaproteobacteria</taxon>
        <taxon>Rhodobacterales</taxon>
        <taxon>Roseobacteraceae</taxon>
        <taxon>Donghicola</taxon>
    </lineage>
</organism>
<dbReference type="SUPFAM" id="SSF56925">
    <property type="entry name" value="OMPA-like"/>
    <property type="match status" value="1"/>
</dbReference>
<evidence type="ECO:0000256" key="2">
    <source>
        <dbReference type="SAM" id="SignalP"/>
    </source>
</evidence>
<accession>A0A850QFC8</accession>
<evidence type="ECO:0000256" key="1">
    <source>
        <dbReference type="ARBA" id="ARBA00009330"/>
    </source>
</evidence>
<dbReference type="PANTHER" id="PTHR36920">
    <property type="match status" value="1"/>
</dbReference>
<feature type="signal peptide" evidence="2">
    <location>
        <begin position="1"/>
        <end position="41"/>
    </location>
</feature>
<dbReference type="GO" id="GO:0055085">
    <property type="term" value="P:transmembrane transport"/>
    <property type="evidence" value="ECO:0007669"/>
    <property type="project" value="TreeGrafter"/>
</dbReference>
<dbReference type="InterPro" id="IPR011250">
    <property type="entry name" value="OMP/PagP_B-barrel"/>
</dbReference>
<evidence type="ECO:0000313" key="3">
    <source>
        <dbReference type="EMBL" id="NVO25670.1"/>
    </source>
</evidence>
<dbReference type="PANTHER" id="PTHR36920:SF1">
    <property type="entry name" value="OUTER MEMBRANE PROTEIN W"/>
    <property type="match status" value="1"/>
</dbReference>
<sequence>MVLKKNAPTETSCAQQDIPQKALSVFTVAMLASAASLPASAQDAQGWYTQLGIADVAFSESAEISAAGNRISGASASLSDNRTLGLGIGYRFSNDISLIGILGVPPKTTVKGTGPLSGVTVGDITYGPLIFAANYHVPTAGAFQPFIGAGVSYTRIFEAEGDDIAGLSVDDAFGKVLRVGFDYMLDDRNGVFFSANKIFTSTEATGRAPAFGGAPVKADIELDPLILHLGWTHRF</sequence>
<dbReference type="Pfam" id="PF03922">
    <property type="entry name" value="OmpW"/>
    <property type="match status" value="1"/>
</dbReference>
<comment type="similarity">
    <text evidence="1">Belongs to the OmpW/AlkL family.</text>
</comment>
<keyword evidence="2" id="KW-0732">Signal</keyword>
<dbReference type="RefSeq" id="WP_177159183.1">
    <property type="nucleotide sequence ID" value="NZ_JABCJE010000021.1"/>
</dbReference>
<evidence type="ECO:0000313" key="4">
    <source>
        <dbReference type="Proteomes" id="UP000592216"/>
    </source>
</evidence>
<reference evidence="3 4" key="1">
    <citation type="submission" date="2020-04" db="EMBL/GenBank/DDBJ databases">
        <title>Donghicola sp., a member of the Rhodobacteraceae family isolated from mangrove forest in Thailand.</title>
        <authorList>
            <person name="Charoenyingcharoen P."/>
            <person name="Yukphan P."/>
        </authorList>
    </citation>
    <scope>NUCLEOTIDE SEQUENCE [LARGE SCALE GENOMIC DNA]</scope>
    <source>
        <strain evidence="3 4">B5-SW-15</strain>
    </source>
</reference>
<comment type="caution">
    <text evidence="3">The sequence shown here is derived from an EMBL/GenBank/DDBJ whole genome shotgun (WGS) entry which is preliminary data.</text>
</comment>
<dbReference type="Gene3D" id="2.40.160.20">
    <property type="match status" value="1"/>
</dbReference>
<protein>
    <submittedName>
        <fullName evidence="3">Outer membrane beta-barrel protein</fullName>
    </submittedName>
</protein>
<dbReference type="EMBL" id="JABCJE010000021">
    <property type="protein sequence ID" value="NVO25670.1"/>
    <property type="molecule type" value="Genomic_DNA"/>
</dbReference>
<dbReference type="InterPro" id="IPR005618">
    <property type="entry name" value="OMPW"/>
</dbReference>
<dbReference type="AlphaFoldDB" id="A0A850QFC8"/>